<organism evidence="7 8">
    <name type="scientific">Oldenlandia corymbosa var. corymbosa</name>
    <dbReference type="NCBI Taxonomy" id="529605"/>
    <lineage>
        <taxon>Eukaryota</taxon>
        <taxon>Viridiplantae</taxon>
        <taxon>Streptophyta</taxon>
        <taxon>Embryophyta</taxon>
        <taxon>Tracheophyta</taxon>
        <taxon>Spermatophyta</taxon>
        <taxon>Magnoliopsida</taxon>
        <taxon>eudicotyledons</taxon>
        <taxon>Gunneridae</taxon>
        <taxon>Pentapetalae</taxon>
        <taxon>asterids</taxon>
        <taxon>lamiids</taxon>
        <taxon>Gentianales</taxon>
        <taxon>Rubiaceae</taxon>
        <taxon>Rubioideae</taxon>
        <taxon>Spermacoceae</taxon>
        <taxon>Hedyotis-Oldenlandia complex</taxon>
        <taxon>Oldenlandia</taxon>
    </lineage>
</organism>
<dbReference type="EMBL" id="OX459122">
    <property type="protein sequence ID" value="CAI9106618.1"/>
    <property type="molecule type" value="Genomic_DNA"/>
</dbReference>
<proteinExistence type="inferred from homology"/>
<feature type="region of interest" description="Disordered" evidence="5">
    <location>
        <begin position="176"/>
        <end position="201"/>
    </location>
</feature>
<evidence type="ECO:0000256" key="1">
    <source>
        <dbReference type="ARBA" id="ARBA00004123"/>
    </source>
</evidence>
<feature type="compositionally biased region" description="Low complexity" evidence="5">
    <location>
        <begin position="176"/>
        <end position="192"/>
    </location>
</feature>
<dbReference type="PANTHER" id="PTHR33305:SF30">
    <property type="entry name" value="ETHYLENE INSENSITIVE 3-LIKE 3 PROTEIN"/>
    <property type="match status" value="1"/>
</dbReference>
<reference evidence="7" key="1">
    <citation type="submission" date="2023-03" db="EMBL/GenBank/DDBJ databases">
        <authorList>
            <person name="Julca I."/>
        </authorList>
    </citation>
    <scope>NUCLEOTIDE SEQUENCE</scope>
</reference>
<feature type="domain" description="Ethylene insensitive 3-like DNA-binding" evidence="6">
    <location>
        <begin position="30"/>
        <end position="171"/>
    </location>
</feature>
<comment type="similarity">
    <text evidence="2">Belongs to the EIN3 family.</text>
</comment>
<dbReference type="GO" id="GO:0005634">
    <property type="term" value="C:nucleus"/>
    <property type="evidence" value="ECO:0007669"/>
    <property type="project" value="UniProtKB-SubCell"/>
</dbReference>
<comment type="subcellular location">
    <subcellularLocation>
        <location evidence="1">Nucleus</location>
    </subcellularLocation>
</comment>
<dbReference type="GO" id="GO:0003677">
    <property type="term" value="F:DNA binding"/>
    <property type="evidence" value="ECO:0007669"/>
    <property type="project" value="TreeGrafter"/>
</dbReference>
<feature type="compositionally biased region" description="Polar residues" evidence="5">
    <location>
        <begin position="223"/>
        <end position="232"/>
    </location>
</feature>
<feature type="region of interest" description="Disordered" evidence="5">
    <location>
        <begin position="222"/>
        <end position="255"/>
    </location>
</feature>
<dbReference type="InterPro" id="IPR047091">
    <property type="entry name" value="EIN3-like_DNA-bd"/>
</dbReference>
<dbReference type="InterPro" id="IPR006957">
    <property type="entry name" value="EIN3"/>
</dbReference>
<protein>
    <submittedName>
        <fullName evidence="7">OLC1v1005814C1</fullName>
    </submittedName>
</protein>
<evidence type="ECO:0000313" key="8">
    <source>
        <dbReference type="Proteomes" id="UP001161247"/>
    </source>
</evidence>
<keyword evidence="3" id="KW-0936">Ethylene signaling pathway</keyword>
<feature type="region of interest" description="Disordered" evidence="5">
    <location>
        <begin position="279"/>
        <end position="322"/>
    </location>
</feature>
<dbReference type="GO" id="GO:0009873">
    <property type="term" value="P:ethylene-activated signaling pathway"/>
    <property type="evidence" value="ECO:0007669"/>
    <property type="project" value="UniProtKB-KW"/>
</dbReference>
<feature type="compositionally biased region" description="Basic and acidic residues" evidence="5">
    <location>
        <begin position="233"/>
        <end position="243"/>
    </location>
</feature>
<evidence type="ECO:0000259" key="6">
    <source>
        <dbReference type="Pfam" id="PF04873"/>
    </source>
</evidence>
<gene>
    <name evidence="7" type="ORF">OLC1_LOCUS15089</name>
</gene>
<evidence type="ECO:0000313" key="7">
    <source>
        <dbReference type="EMBL" id="CAI9106618.1"/>
    </source>
</evidence>
<keyword evidence="8" id="KW-1185">Reference proteome</keyword>
<dbReference type="GO" id="GO:0003700">
    <property type="term" value="F:DNA-binding transcription factor activity"/>
    <property type="evidence" value="ECO:0007669"/>
    <property type="project" value="InterPro"/>
</dbReference>
<keyword evidence="4" id="KW-0539">Nucleus</keyword>
<dbReference type="Pfam" id="PF04873">
    <property type="entry name" value="EIN3_DNA-bd"/>
    <property type="match status" value="1"/>
</dbReference>
<evidence type="ECO:0000256" key="3">
    <source>
        <dbReference type="ARBA" id="ARBA00022745"/>
    </source>
</evidence>
<dbReference type="InterPro" id="IPR023278">
    <property type="entry name" value="Ethylene_insens-like_DNA-bd"/>
</dbReference>
<dbReference type="FunFam" id="1.10.3180.10:FF:000002">
    <property type="entry name" value="Ethylene insensitive 3-like 1"/>
    <property type="match status" value="1"/>
</dbReference>
<name>A0AAV1DI65_OLDCO</name>
<dbReference type="Gene3D" id="1.10.3180.10">
    <property type="entry name" value="DNA-binding domain of EIN3-like"/>
    <property type="match status" value="1"/>
</dbReference>
<accession>A0AAV1DI65</accession>
<dbReference type="AlphaFoldDB" id="A0AAV1DI65"/>
<evidence type="ECO:0000256" key="5">
    <source>
        <dbReference type="SAM" id="MobiDB-lite"/>
    </source>
</evidence>
<dbReference type="PANTHER" id="PTHR33305">
    <property type="entry name" value="ETHYLENE INSENSITIVE 3-LIKE 2 PROTEIN"/>
    <property type="match status" value="1"/>
</dbReference>
<evidence type="ECO:0000256" key="2">
    <source>
        <dbReference type="ARBA" id="ARBA00009416"/>
    </source>
</evidence>
<sequence>MDISSDIEVDDIRLDNIAEKDVSDEDIKPEELERRMWKDRIKLKRLKEKQKIEEQLAAERQKALKQTSDQARRKKMSRAHDGILKYMLKLMEVCNARGFVYGIIPEKGKPVSGASDNVRAWWKEKVKFDKNGPAAITKYETECLIKREGVGSHNGNSKCLLQDLQDATLGEEALIQQPSSENGSSSISEAPSKGQGGNIKPLVSSDIDYDVDAGCVSFKDSLTPMNFTSQSTQEKELIEEQPPKRKKCKRSSEDNIVVSQSLNELPEAEPRDLVHDINQRGAENTGYVKKEEGQPGSSLDEEREFQSHLPELHQNHSSSIPSANNMQVEEIYTVDWPLQHPLTRNLELVPFDTRLDQEPYGLQPSHIPSSHGQNMVMPNAGFHYGPSDYYIQSLPQSSLMQHHPEGSYLPRGVSNTGLAPAPLYPAFNHPMTVEPGLGSSQQVVTCNSLHSGMEDSGMNIPVPQRNGNEEGVGDFDLYLKDGYQTEQSAPVEDHLVHSPPISPDFEFYDGTLDDLSFRLDWLENFSA</sequence>
<evidence type="ECO:0000256" key="4">
    <source>
        <dbReference type="ARBA" id="ARBA00023242"/>
    </source>
</evidence>
<feature type="compositionally biased region" description="Basic and acidic residues" evidence="5">
    <location>
        <begin position="304"/>
        <end position="314"/>
    </location>
</feature>
<dbReference type="Proteomes" id="UP001161247">
    <property type="component" value="Chromosome 5"/>
</dbReference>